<protein>
    <submittedName>
        <fullName evidence="1">Uncharacterized protein</fullName>
    </submittedName>
</protein>
<organism evidence="1 2">
    <name type="scientific">Kocuria marina subsp. indica</name>
    <dbReference type="NCBI Taxonomy" id="1049583"/>
    <lineage>
        <taxon>Bacteria</taxon>
        <taxon>Bacillati</taxon>
        <taxon>Actinomycetota</taxon>
        <taxon>Actinomycetes</taxon>
        <taxon>Micrococcales</taxon>
        <taxon>Micrococcaceae</taxon>
        <taxon>Kocuria</taxon>
    </lineage>
</organism>
<dbReference type="GeneID" id="93241234"/>
<dbReference type="AlphaFoldDB" id="A0A4P6RMZ8"/>
<evidence type="ECO:0000313" key="2">
    <source>
        <dbReference type="Proteomes" id="UP000471026"/>
    </source>
</evidence>
<name>A0A4P6RMZ8_9MICC</name>
<evidence type="ECO:0000313" key="1">
    <source>
        <dbReference type="EMBL" id="NDO76920.1"/>
    </source>
</evidence>
<sequence>MTEHSSPVTTTTSTRTRWVRTATAALLSGALILSAAPAHAASPTVPRGPTNVICHYWPVLCPNR</sequence>
<dbReference type="Proteomes" id="UP000471026">
    <property type="component" value="Unassembled WGS sequence"/>
</dbReference>
<proteinExistence type="predicted"/>
<dbReference type="EMBL" id="WMHZ01000002">
    <property type="protein sequence ID" value="NDO76920.1"/>
    <property type="molecule type" value="Genomic_DNA"/>
</dbReference>
<gene>
    <name evidence="1" type="ORF">GKZ75_01360</name>
</gene>
<dbReference type="PROSITE" id="PS51318">
    <property type="entry name" value="TAT"/>
    <property type="match status" value="1"/>
</dbReference>
<dbReference type="InterPro" id="IPR006311">
    <property type="entry name" value="TAT_signal"/>
</dbReference>
<reference evidence="1 2" key="1">
    <citation type="submission" date="2019-11" db="EMBL/GenBank/DDBJ databases">
        <title>Draft genome sequence of Kocuria indica DP-K7, a methyl red degrading Actinobacterium.</title>
        <authorList>
            <person name="Kumaran S."/>
            <person name="Tischler D."/>
            <person name="Ngo A.C.R."/>
            <person name="Schultes F."/>
        </authorList>
    </citation>
    <scope>NUCLEOTIDE SEQUENCE [LARGE SCALE GENOMIC DNA]</scope>
    <source>
        <strain evidence="1 2">DP-K7</strain>
    </source>
</reference>
<accession>A0A4P6RMZ8</accession>
<dbReference type="RefSeq" id="WP_064846363.1">
    <property type="nucleotide sequence ID" value="NZ_CP035504.1"/>
</dbReference>
<comment type="caution">
    <text evidence="1">The sequence shown here is derived from an EMBL/GenBank/DDBJ whole genome shotgun (WGS) entry which is preliminary data.</text>
</comment>